<dbReference type="UniPathway" id="UPA00792"/>
<dbReference type="STRING" id="62708.A0A420HU32"/>
<protein>
    <recommendedName>
        <fullName evidence="3 9">Gluconokinase</fullName>
        <ecNumber evidence="3 9">2.7.1.12</ecNumber>
    </recommendedName>
</protein>
<evidence type="ECO:0000256" key="6">
    <source>
        <dbReference type="ARBA" id="ARBA00022777"/>
    </source>
</evidence>
<dbReference type="GO" id="GO:0046316">
    <property type="term" value="F:gluconokinase activity"/>
    <property type="evidence" value="ECO:0007669"/>
    <property type="project" value="UniProtKB-EC"/>
</dbReference>
<keyword evidence="4 9" id="KW-0808">Transferase</keyword>
<keyword evidence="7 9" id="KW-0067">ATP-binding</keyword>
<comment type="pathway">
    <text evidence="1 9">Carbohydrate acid metabolism; D-gluconate degradation.</text>
</comment>
<sequence>MMARSITSTPTPTLSPLNQSQNTYNRLLSIKNQPQFIWILTGPAGCGKSTLGKYLANTMKVPYIEGDEFHPKANVEKMAHGIPLIDADRWDWLVSLRETSLDYLAVGHQAVVLSCSALKRKYRDVMRVAQFYSEQVIVHFFYLDAPEDVLLARVRARKGHYMGVNMVHSQLTILELPEKDETDVSRVDINRSLEKIQEELLTEISILTMKQVS</sequence>
<proteinExistence type="inferred from homology"/>
<name>A0A420HU32_9PEZI</name>
<dbReference type="PANTHER" id="PTHR43442:SF3">
    <property type="entry name" value="GLUCONOKINASE-RELATED"/>
    <property type="match status" value="1"/>
</dbReference>
<keyword evidence="11" id="KW-1185">Reference proteome</keyword>
<dbReference type="Gene3D" id="3.40.50.300">
    <property type="entry name" value="P-loop containing nucleotide triphosphate hydrolases"/>
    <property type="match status" value="1"/>
</dbReference>
<evidence type="ECO:0000256" key="5">
    <source>
        <dbReference type="ARBA" id="ARBA00022741"/>
    </source>
</evidence>
<organism evidence="10 11">
    <name type="scientific">Golovinomyces cichoracearum</name>
    <dbReference type="NCBI Taxonomy" id="62708"/>
    <lineage>
        <taxon>Eukaryota</taxon>
        <taxon>Fungi</taxon>
        <taxon>Dikarya</taxon>
        <taxon>Ascomycota</taxon>
        <taxon>Pezizomycotina</taxon>
        <taxon>Leotiomycetes</taxon>
        <taxon>Erysiphales</taxon>
        <taxon>Erysiphaceae</taxon>
        <taxon>Golovinomyces</taxon>
    </lineage>
</organism>
<evidence type="ECO:0000256" key="8">
    <source>
        <dbReference type="ARBA" id="ARBA00048090"/>
    </source>
</evidence>
<dbReference type="Proteomes" id="UP000283383">
    <property type="component" value="Unassembled WGS sequence"/>
</dbReference>
<dbReference type="GO" id="GO:0005737">
    <property type="term" value="C:cytoplasm"/>
    <property type="evidence" value="ECO:0007669"/>
    <property type="project" value="TreeGrafter"/>
</dbReference>
<dbReference type="NCBIfam" id="TIGR01313">
    <property type="entry name" value="therm_gnt_kin"/>
    <property type="match status" value="1"/>
</dbReference>
<dbReference type="CDD" id="cd02021">
    <property type="entry name" value="GntK"/>
    <property type="match status" value="1"/>
</dbReference>
<evidence type="ECO:0000256" key="9">
    <source>
        <dbReference type="RuleBase" id="RU363066"/>
    </source>
</evidence>
<gene>
    <name evidence="10" type="ORF">GcM3_160015</name>
</gene>
<dbReference type="AlphaFoldDB" id="A0A420HU32"/>
<dbReference type="EC" id="2.7.1.12" evidence="3 9"/>
<keyword evidence="5 9" id="KW-0547">Nucleotide-binding</keyword>
<comment type="caution">
    <text evidence="10">The sequence shown here is derived from an EMBL/GenBank/DDBJ whole genome shotgun (WGS) entry which is preliminary data.</text>
</comment>
<evidence type="ECO:0000256" key="2">
    <source>
        <dbReference type="ARBA" id="ARBA00008420"/>
    </source>
</evidence>
<dbReference type="GO" id="GO:0005524">
    <property type="term" value="F:ATP binding"/>
    <property type="evidence" value="ECO:0007669"/>
    <property type="project" value="UniProtKB-KW"/>
</dbReference>
<evidence type="ECO:0000256" key="4">
    <source>
        <dbReference type="ARBA" id="ARBA00022679"/>
    </source>
</evidence>
<dbReference type="GO" id="GO:0005975">
    <property type="term" value="P:carbohydrate metabolic process"/>
    <property type="evidence" value="ECO:0007669"/>
    <property type="project" value="InterPro"/>
</dbReference>
<comment type="similarity">
    <text evidence="2 9">Belongs to the gluconokinase GntK/GntV family.</text>
</comment>
<dbReference type="SUPFAM" id="SSF52540">
    <property type="entry name" value="P-loop containing nucleoside triphosphate hydrolases"/>
    <property type="match status" value="1"/>
</dbReference>
<dbReference type="EMBL" id="MCBQ01016082">
    <property type="protein sequence ID" value="RKF60943.1"/>
    <property type="molecule type" value="Genomic_DNA"/>
</dbReference>
<dbReference type="PANTHER" id="PTHR43442">
    <property type="entry name" value="GLUCONOKINASE-RELATED"/>
    <property type="match status" value="1"/>
</dbReference>
<evidence type="ECO:0000256" key="7">
    <source>
        <dbReference type="ARBA" id="ARBA00022840"/>
    </source>
</evidence>
<dbReference type="Pfam" id="PF13671">
    <property type="entry name" value="AAA_33"/>
    <property type="match status" value="1"/>
</dbReference>
<evidence type="ECO:0000256" key="3">
    <source>
        <dbReference type="ARBA" id="ARBA00012054"/>
    </source>
</evidence>
<keyword evidence="6 9" id="KW-0418">Kinase</keyword>
<evidence type="ECO:0000313" key="11">
    <source>
        <dbReference type="Proteomes" id="UP000283383"/>
    </source>
</evidence>
<accession>A0A420HU32</accession>
<dbReference type="InterPro" id="IPR006001">
    <property type="entry name" value="Therm_gnt_kin"/>
</dbReference>
<evidence type="ECO:0000256" key="1">
    <source>
        <dbReference type="ARBA" id="ARBA00004875"/>
    </source>
</evidence>
<dbReference type="InterPro" id="IPR027417">
    <property type="entry name" value="P-loop_NTPase"/>
</dbReference>
<reference evidence="10 11" key="1">
    <citation type="journal article" date="2018" name="BMC Genomics">
        <title>Comparative genome analyses reveal sequence features reflecting distinct modes of host-adaptation between dicot and monocot powdery mildew.</title>
        <authorList>
            <person name="Wu Y."/>
            <person name="Ma X."/>
            <person name="Pan Z."/>
            <person name="Kale S.D."/>
            <person name="Song Y."/>
            <person name="King H."/>
            <person name="Zhang Q."/>
            <person name="Presley C."/>
            <person name="Deng X."/>
            <person name="Wei C.I."/>
            <person name="Xiao S."/>
        </authorList>
    </citation>
    <scope>NUCLEOTIDE SEQUENCE [LARGE SCALE GENOMIC DNA]</scope>
    <source>
        <strain evidence="10">UMSG3</strain>
    </source>
</reference>
<comment type="catalytic activity">
    <reaction evidence="8 9">
        <text>D-gluconate + ATP = 6-phospho-D-gluconate + ADP + H(+)</text>
        <dbReference type="Rhea" id="RHEA:19433"/>
        <dbReference type="ChEBI" id="CHEBI:15378"/>
        <dbReference type="ChEBI" id="CHEBI:18391"/>
        <dbReference type="ChEBI" id="CHEBI:30616"/>
        <dbReference type="ChEBI" id="CHEBI:58759"/>
        <dbReference type="ChEBI" id="CHEBI:456216"/>
        <dbReference type="EC" id="2.7.1.12"/>
    </reaction>
</comment>
<evidence type="ECO:0000313" key="10">
    <source>
        <dbReference type="EMBL" id="RKF60943.1"/>
    </source>
</evidence>